<dbReference type="InterPro" id="IPR003148">
    <property type="entry name" value="RCK_N"/>
</dbReference>
<keyword evidence="2" id="KW-1133">Transmembrane helix</keyword>
<dbReference type="Gene3D" id="1.10.287.70">
    <property type="match status" value="1"/>
</dbReference>
<protein>
    <recommendedName>
        <fullName evidence="6">Potassium channel domain-containing protein</fullName>
    </recommendedName>
</protein>
<dbReference type="Gene3D" id="1.25.40.10">
    <property type="entry name" value="Tetratricopeptide repeat domain"/>
    <property type="match status" value="1"/>
</dbReference>
<dbReference type="SUPFAM" id="SSF51735">
    <property type="entry name" value="NAD(P)-binding Rossmann-fold domains"/>
    <property type="match status" value="2"/>
</dbReference>
<dbReference type="InterPro" id="IPR013099">
    <property type="entry name" value="K_chnl_dom"/>
</dbReference>
<evidence type="ECO:0000313" key="5">
    <source>
        <dbReference type="EMBL" id="SVA14701.1"/>
    </source>
</evidence>
<dbReference type="SMART" id="SM00671">
    <property type="entry name" value="SEL1"/>
    <property type="match status" value="1"/>
</dbReference>
<dbReference type="PANTHER" id="PTHR43833">
    <property type="entry name" value="POTASSIUM CHANNEL PROTEIN 2-RELATED-RELATED"/>
    <property type="match status" value="1"/>
</dbReference>
<dbReference type="Pfam" id="PF02254">
    <property type="entry name" value="TrkA_N"/>
    <property type="match status" value="2"/>
</dbReference>
<dbReference type="InterPro" id="IPR036291">
    <property type="entry name" value="NAD(P)-bd_dom_sf"/>
</dbReference>
<reference evidence="5" key="1">
    <citation type="submission" date="2018-05" db="EMBL/GenBank/DDBJ databases">
        <authorList>
            <person name="Lanie J.A."/>
            <person name="Ng W.-L."/>
            <person name="Kazmierczak K.M."/>
            <person name="Andrzejewski T.M."/>
            <person name="Davidsen T.M."/>
            <person name="Wayne K.J."/>
            <person name="Tettelin H."/>
            <person name="Glass J.I."/>
            <person name="Rusch D."/>
            <person name="Podicherti R."/>
            <person name="Tsui H.-C.T."/>
            <person name="Winkler M.E."/>
        </authorList>
    </citation>
    <scope>NUCLEOTIDE SEQUENCE</scope>
</reference>
<dbReference type="SUPFAM" id="SSF81324">
    <property type="entry name" value="Voltage-gated potassium channels"/>
    <property type="match status" value="1"/>
</dbReference>
<dbReference type="Pfam" id="PF08238">
    <property type="entry name" value="Sel1"/>
    <property type="match status" value="2"/>
</dbReference>
<dbReference type="CDD" id="cd07177">
    <property type="entry name" value="terB_like"/>
    <property type="match status" value="1"/>
</dbReference>
<dbReference type="InterPro" id="IPR029024">
    <property type="entry name" value="TerB-like"/>
</dbReference>
<feature type="domain" description="RCK N-terminal" evidence="3">
    <location>
        <begin position="369"/>
        <end position="468"/>
    </location>
</feature>
<feature type="domain" description="RCK N-terminal" evidence="3">
    <location>
        <begin position="137"/>
        <end position="231"/>
    </location>
</feature>
<gene>
    <name evidence="5" type="ORF">METZ01_LOCUS67555</name>
</gene>
<organism evidence="5">
    <name type="scientific">marine metagenome</name>
    <dbReference type="NCBI Taxonomy" id="408172"/>
    <lineage>
        <taxon>unclassified sequences</taxon>
        <taxon>metagenomes</taxon>
        <taxon>ecological metagenomes</taxon>
    </lineage>
</organism>
<proteinExistence type="predicted"/>
<dbReference type="InterPro" id="IPR050721">
    <property type="entry name" value="Trk_Ktr_HKT_K-transport"/>
</dbReference>
<feature type="transmembrane region" description="Helical" evidence="2">
    <location>
        <begin position="68"/>
        <end position="88"/>
    </location>
</feature>
<dbReference type="EMBL" id="UINC01004491">
    <property type="protein sequence ID" value="SVA14701.1"/>
    <property type="molecule type" value="Genomic_DNA"/>
</dbReference>
<dbReference type="PANTHER" id="PTHR43833:SF9">
    <property type="entry name" value="POTASSIUM CHANNEL PROTEIN YUGO-RELATED"/>
    <property type="match status" value="1"/>
</dbReference>
<dbReference type="AlphaFoldDB" id="A0A381TGR2"/>
<dbReference type="Gene3D" id="1.10.3680.10">
    <property type="entry name" value="TerB-like"/>
    <property type="match status" value="1"/>
</dbReference>
<evidence type="ECO:0000259" key="3">
    <source>
        <dbReference type="Pfam" id="PF02254"/>
    </source>
</evidence>
<dbReference type="Pfam" id="PF07885">
    <property type="entry name" value="Ion_trans_2"/>
    <property type="match status" value="1"/>
</dbReference>
<keyword evidence="2" id="KW-0472">Membrane</keyword>
<name>A0A381TGR2_9ZZZZ</name>
<evidence type="ECO:0000256" key="2">
    <source>
        <dbReference type="SAM" id="Phobius"/>
    </source>
</evidence>
<feature type="transmembrane region" description="Helical" evidence="2">
    <location>
        <begin position="37"/>
        <end position="56"/>
    </location>
</feature>
<comment type="subcellular location">
    <subcellularLocation>
        <location evidence="1">Cell membrane</location>
        <topology evidence="1">Multi-pass membrane protein</topology>
    </subcellularLocation>
</comment>
<evidence type="ECO:0008006" key="6">
    <source>
        <dbReference type="Google" id="ProtNLM"/>
    </source>
</evidence>
<dbReference type="Gene3D" id="3.40.50.720">
    <property type="entry name" value="NAD(P)-binding Rossmann-like Domain"/>
    <property type="match status" value="2"/>
</dbReference>
<dbReference type="InterPro" id="IPR011990">
    <property type="entry name" value="TPR-like_helical_dom_sf"/>
</dbReference>
<feature type="domain" description="Potassium channel" evidence="4">
    <location>
        <begin position="14"/>
        <end position="93"/>
    </location>
</feature>
<dbReference type="GO" id="GO:0005886">
    <property type="term" value="C:plasma membrane"/>
    <property type="evidence" value="ECO:0007669"/>
    <property type="project" value="UniProtKB-SubCell"/>
</dbReference>
<evidence type="ECO:0000256" key="1">
    <source>
        <dbReference type="ARBA" id="ARBA00004651"/>
    </source>
</evidence>
<dbReference type="InterPro" id="IPR006597">
    <property type="entry name" value="Sel1-like"/>
</dbReference>
<evidence type="ECO:0000259" key="4">
    <source>
        <dbReference type="Pfam" id="PF07885"/>
    </source>
</evidence>
<dbReference type="SUPFAM" id="SSF158682">
    <property type="entry name" value="TerB-like"/>
    <property type="match status" value="1"/>
</dbReference>
<sequence>MKIRLFLIVLIPTFLLASTFGIYLFEYILTGSDESKFSSLFNSLWWTVVTFTTVGYGDMSPVTVPGQMFTFIVMAAGLINFSIVVSLVTDKFQQFRSGRDRGLDSLKLKGHVLICSDDPAWILEIISQNQKYVKEDRVVLISPKGEHPLLATSYKNLKWVSGDSFDLNVLRKASAAKAKIAYVYFKDNSYALMTVLQLETLSEGRIVTQAQYVGREFRKYFEDVGCDHALDPYDLYVPLMLLAFHSQGAPEWIKEVINGSQGHFIASREPDPAHIGGTWLELIKKKKQKQGIMPLAVVINEVVMINPDATFEIPKSCLIMQIEPPADRPKGDLEEHAIEVIGMDEVGIEGHILISSDNLVFINRCLLEMSQRNQQEKIVVLSEISMMDEIPDNLDVEWIEGDSNSEKSFQQAHSTEAKVAFIDYADDGQNLMSVLRLEQATDGEVFTVATYHKEDFDQQLFKVGCDYCLDPEELIAPILSQSALNPGLGTLIEEIILEESTTQSLYLHKLHQESESKSWLSTILEMKENGGELPVGLIHSQTHKLLVNPHPELMVNPGDQLVFIAPVKSAEMLNGFEGEYIDDLDKSKLDVKPSAEAEKLFRKGLKLIKSEEDFEEAYQCFHQAAILHHTRAKYNLGLMNFNGKGVERNLDESYHWFREAAKYGNENARKALKSTRVLRQIRMDTVEHETPEFDTELVGRMTEEQLFWFAGAVVSMVMADEHIDLHERSFLHSAIRLVKDNKKIQELEEYILRWQAPPLTEIKFSKKDKGHLLESLLNIATVDRDFDEREEKLLYEIADVIDVSTEEIEQLIKLGHKRIEQFRANQLRAPNVRARS</sequence>
<dbReference type="GO" id="GO:0006813">
    <property type="term" value="P:potassium ion transport"/>
    <property type="evidence" value="ECO:0007669"/>
    <property type="project" value="InterPro"/>
</dbReference>
<dbReference type="PRINTS" id="PR00169">
    <property type="entry name" value="KCHANNEL"/>
</dbReference>
<dbReference type="SUPFAM" id="SSF81901">
    <property type="entry name" value="HCP-like"/>
    <property type="match status" value="1"/>
</dbReference>
<accession>A0A381TGR2</accession>
<keyword evidence="2" id="KW-0812">Transmembrane</keyword>